<dbReference type="InterPro" id="IPR006314">
    <property type="entry name" value="Dyp_peroxidase"/>
</dbReference>
<dbReference type="NCBIfam" id="TIGR01413">
    <property type="entry name" value="Dyp_perox_fam"/>
    <property type="match status" value="1"/>
</dbReference>
<evidence type="ECO:0000256" key="5">
    <source>
        <dbReference type="ARBA" id="ARBA00022729"/>
    </source>
</evidence>
<dbReference type="PROSITE" id="PS51404">
    <property type="entry name" value="DYP_PEROXIDASE"/>
    <property type="match status" value="1"/>
</dbReference>
<keyword evidence="6" id="KW-0560">Oxidoreductase</keyword>
<dbReference type="GO" id="GO:0004601">
    <property type="term" value="F:peroxidase activity"/>
    <property type="evidence" value="ECO:0007669"/>
    <property type="project" value="UniProtKB-KW"/>
</dbReference>
<keyword evidence="7" id="KW-0408">Iron</keyword>
<dbReference type="OrthoDB" id="236246at2"/>
<evidence type="ECO:0000259" key="8">
    <source>
        <dbReference type="Pfam" id="PF20628"/>
    </source>
</evidence>
<proteinExistence type="predicted"/>
<keyword evidence="4" id="KW-0479">Metal-binding</keyword>
<comment type="cofactor">
    <cofactor evidence="1">
        <name>heme b</name>
        <dbReference type="ChEBI" id="CHEBI:60344"/>
    </cofactor>
</comment>
<keyword evidence="3" id="KW-0349">Heme</keyword>
<gene>
    <name evidence="9" type="ORF">F0Q34_12435</name>
</gene>
<evidence type="ECO:0000313" key="10">
    <source>
        <dbReference type="Proteomes" id="UP000322110"/>
    </source>
</evidence>
<feature type="domain" description="Dyp-type peroxidase C-terminal" evidence="8">
    <location>
        <begin position="362"/>
        <end position="417"/>
    </location>
</feature>
<dbReference type="EMBL" id="VUKA01000005">
    <property type="protein sequence ID" value="KAA2212927.1"/>
    <property type="molecule type" value="Genomic_DNA"/>
</dbReference>
<sequence>MPVDLTHPDPIDLADPRFQPLLEKLQGNILKSHGRDYAMHSFFRFRGDPAAARRLVAELTRRYVTSAAEQEQQIARFKAGHEQELFGALMLSAKGMKLLGLTLPAGFGEATLQPATSAPVSFANPMKDAAAVFADQPDQWDAGYRGGDIDGMLLLAMGHAEEPYDADAIPTALLDAAKDANALIDGAAEVVAFEIGQQQRRGDDAVEHFGFIDGISQPALVTSDLPPPQDRTENDPSAGLALALLRDPFVRDDDACGSFFVFRKLEQNVRLFRDEEARLAAALGGIPRDQAGAMMVGRFQDGTPTVLAGAPSGASPPVNNFSYAVDPGTPPAFPAKCPFHAHIRKTNPRGDIGRQFGGGAAVDENERQRRVVRRGITYGSRDNDLGDAPSGGVGLLFQCYQSSIPDQFAFMQNSWANNEDFVRPGGSGHDSIIGQGPRGVEQTWPGPWGSNATRKLPGQRQLVTDKGGEFFWTPSMPFLQSLTATA</sequence>
<organism evidence="9 10">
    <name type="scientific">Teichococcus oryzae</name>
    <dbReference type="NCBI Taxonomy" id="1608942"/>
    <lineage>
        <taxon>Bacteria</taxon>
        <taxon>Pseudomonadati</taxon>
        <taxon>Pseudomonadota</taxon>
        <taxon>Alphaproteobacteria</taxon>
        <taxon>Acetobacterales</taxon>
        <taxon>Roseomonadaceae</taxon>
        <taxon>Roseomonas</taxon>
    </lineage>
</organism>
<dbReference type="AlphaFoldDB" id="A0A5B2TEN1"/>
<evidence type="ECO:0000256" key="2">
    <source>
        <dbReference type="ARBA" id="ARBA00022559"/>
    </source>
</evidence>
<keyword evidence="10" id="KW-1185">Reference proteome</keyword>
<dbReference type="GO" id="GO:0046872">
    <property type="term" value="F:metal ion binding"/>
    <property type="evidence" value="ECO:0007669"/>
    <property type="project" value="UniProtKB-KW"/>
</dbReference>
<keyword evidence="2 9" id="KW-0575">Peroxidase</keyword>
<protein>
    <submittedName>
        <fullName evidence="9">Dyp-type peroxidase</fullName>
    </submittedName>
</protein>
<evidence type="ECO:0000256" key="7">
    <source>
        <dbReference type="ARBA" id="ARBA00023004"/>
    </source>
</evidence>
<evidence type="ECO:0000256" key="3">
    <source>
        <dbReference type="ARBA" id="ARBA00022617"/>
    </source>
</evidence>
<evidence type="ECO:0000256" key="6">
    <source>
        <dbReference type="ARBA" id="ARBA00023002"/>
    </source>
</evidence>
<dbReference type="Proteomes" id="UP000322110">
    <property type="component" value="Unassembled WGS sequence"/>
</dbReference>
<name>A0A5B2TEN1_9PROT</name>
<dbReference type="RefSeq" id="WP_149812543.1">
    <property type="nucleotide sequence ID" value="NZ_VUKA01000005.1"/>
</dbReference>
<keyword evidence="5" id="KW-0732">Signal</keyword>
<dbReference type="GO" id="GO:0020037">
    <property type="term" value="F:heme binding"/>
    <property type="evidence" value="ECO:0007669"/>
    <property type="project" value="InterPro"/>
</dbReference>
<comment type="caution">
    <text evidence="9">The sequence shown here is derived from an EMBL/GenBank/DDBJ whole genome shotgun (WGS) entry which is preliminary data.</text>
</comment>
<dbReference type="PANTHER" id="PTHR30521:SF4">
    <property type="entry name" value="DEFERROCHELATASE"/>
    <property type="match status" value="1"/>
</dbReference>
<dbReference type="PANTHER" id="PTHR30521">
    <property type="entry name" value="DEFERROCHELATASE/PEROXIDASE"/>
    <property type="match status" value="1"/>
</dbReference>
<dbReference type="SUPFAM" id="SSF54909">
    <property type="entry name" value="Dimeric alpha+beta barrel"/>
    <property type="match status" value="1"/>
</dbReference>
<dbReference type="GO" id="GO:0005829">
    <property type="term" value="C:cytosol"/>
    <property type="evidence" value="ECO:0007669"/>
    <property type="project" value="TreeGrafter"/>
</dbReference>
<dbReference type="Pfam" id="PF20628">
    <property type="entry name" value="Dyp_perox_C"/>
    <property type="match status" value="1"/>
</dbReference>
<evidence type="ECO:0000256" key="1">
    <source>
        <dbReference type="ARBA" id="ARBA00001970"/>
    </source>
</evidence>
<dbReference type="InterPro" id="IPR048328">
    <property type="entry name" value="Dyp_perox_C"/>
</dbReference>
<accession>A0A5B2TEN1</accession>
<reference evidence="9 10" key="1">
    <citation type="journal article" date="2015" name="Int. J. Syst. Evol. Microbiol.">
        <title>Roseomonas oryzae sp. nov., isolated from paddy rhizosphere soil.</title>
        <authorList>
            <person name="Ramaprasad E.V."/>
            <person name="Sasikala Ch."/>
            <person name="Ramana Ch.V."/>
        </authorList>
    </citation>
    <scope>NUCLEOTIDE SEQUENCE [LARGE SCALE GENOMIC DNA]</scope>
    <source>
        <strain evidence="9 10">KCTC 42542</strain>
    </source>
</reference>
<dbReference type="InterPro" id="IPR011008">
    <property type="entry name" value="Dimeric_a/b-barrel"/>
</dbReference>
<evidence type="ECO:0000256" key="4">
    <source>
        <dbReference type="ARBA" id="ARBA00022723"/>
    </source>
</evidence>
<evidence type="ECO:0000313" key="9">
    <source>
        <dbReference type="EMBL" id="KAA2212927.1"/>
    </source>
</evidence>